<dbReference type="Pfam" id="PF13202">
    <property type="entry name" value="EF-hand_5"/>
    <property type="match status" value="2"/>
</dbReference>
<comment type="caution">
    <text evidence="4">The sequence shown here is derived from an EMBL/GenBank/DDBJ whole genome shotgun (WGS) entry which is preliminary data.</text>
</comment>
<feature type="compositionally biased region" description="Basic and acidic residues" evidence="1">
    <location>
        <begin position="91"/>
        <end position="149"/>
    </location>
</feature>
<feature type="compositionally biased region" description="Gly residues" evidence="1">
    <location>
        <begin position="26"/>
        <end position="58"/>
    </location>
</feature>
<keyword evidence="2" id="KW-0732">Signal</keyword>
<gene>
    <name evidence="4" type="ORF">Poly41_56770</name>
</gene>
<evidence type="ECO:0000313" key="5">
    <source>
        <dbReference type="Proteomes" id="UP000319143"/>
    </source>
</evidence>
<feature type="region of interest" description="Disordered" evidence="1">
    <location>
        <begin position="21"/>
        <end position="177"/>
    </location>
</feature>
<protein>
    <submittedName>
        <fullName evidence="4">EF hand</fullName>
    </submittedName>
</protein>
<evidence type="ECO:0000256" key="1">
    <source>
        <dbReference type="SAM" id="MobiDB-lite"/>
    </source>
</evidence>
<name>A0A5C6D5F3_9BACT</name>
<keyword evidence="5" id="KW-1185">Reference proteome</keyword>
<feature type="domain" description="EF-hand" evidence="3">
    <location>
        <begin position="159"/>
        <end position="194"/>
    </location>
</feature>
<feature type="domain" description="EF-hand" evidence="3">
    <location>
        <begin position="81"/>
        <end position="116"/>
    </location>
</feature>
<reference evidence="4 5" key="1">
    <citation type="submission" date="2019-02" db="EMBL/GenBank/DDBJ databases">
        <title>Deep-cultivation of Planctomycetes and their phenomic and genomic characterization uncovers novel biology.</title>
        <authorList>
            <person name="Wiegand S."/>
            <person name="Jogler M."/>
            <person name="Boedeker C."/>
            <person name="Pinto D."/>
            <person name="Vollmers J."/>
            <person name="Rivas-Marin E."/>
            <person name="Kohn T."/>
            <person name="Peeters S.H."/>
            <person name="Heuer A."/>
            <person name="Rast P."/>
            <person name="Oberbeckmann S."/>
            <person name="Bunk B."/>
            <person name="Jeske O."/>
            <person name="Meyerdierks A."/>
            <person name="Storesund J.E."/>
            <person name="Kallscheuer N."/>
            <person name="Luecker S."/>
            <person name="Lage O.M."/>
            <person name="Pohl T."/>
            <person name="Merkel B.J."/>
            <person name="Hornburger P."/>
            <person name="Mueller R.-W."/>
            <person name="Bruemmer F."/>
            <person name="Labrenz M."/>
            <person name="Spormann A.M."/>
            <person name="Op Den Camp H."/>
            <person name="Overmann J."/>
            <person name="Amann R."/>
            <person name="Jetten M.S.M."/>
            <person name="Mascher T."/>
            <person name="Medema M.H."/>
            <person name="Devos D.P."/>
            <person name="Kaster A.-K."/>
            <person name="Ovreas L."/>
            <person name="Rohde M."/>
            <person name="Galperin M.Y."/>
            <person name="Jogler C."/>
        </authorList>
    </citation>
    <scope>NUCLEOTIDE SEQUENCE [LARGE SCALE GENOMIC DNA]</scope>
    <source>
        <strain evidence="4 5">Poly41</strain>
    </source>
</reference>
<evidence type="ECO:0000259" key="3">
    <source>
        <dbReference type="PROSITE" id="PS50222"/>
    </source>
</evidence>
<dbReference type="PROSITE" id="PS50222">
    <property type="entry name" value="EF_HAND_2"/>
    <property type="match status" value="2"/>
</dbReference>
<organism evidence="4 5">
    <name type="scientific">Novipirellula artificiosorum</name>
    <dbReference type="NCBI Taxonomy" id="2528016"/>
    <lineage>
        <taxon>Bacteria</taxon>
        <taxon>Pseudomonadati</taxon>
        <taxon>Planctomycetota</taxon>
        <taxon>Planctomycetia</taxon>
        <taxon>Pirellulales</taxon>
        <taxon>Pirellulaceae</taxon>
        <taxon>Novipirellula</taxon>
    </lineage>
</organism>
<feature type="region of interest" description="Disordered" evidence="1">
    <location>
        <begin position="189"/>
        <end position="225"/>
    </location>
</feature>
<sequence length="225" mass="23457" precursor="true">MKRTLFVATLLLVGTTTLVALAQPPGGRGAGGRGPGDGPGAGGPRDSGGRGPGGGGPELGSRPNPILEALDANGDHEISAEEIAGASAALKKLDKNSDGKLTREEMHPELDGDRSGPPREGNRAGEREMRPGGRPEGTEGPRMRRDEGARGPGGPGGPPNPEQFVEHAMQFDADQDGKLSKVELLKFATEFAKHQPPGDRPNDSRADDSRTDDSRPSRSRRPAAE</sequence>
<dbReference type="InterPro" id="IPR011992">
    <property type="entry name" value="EF-hand-dom_pair"/>
</dbReference>
<evidence type="ECO:0000313" key="4">
    <source>
        <dbReference type="EMBL" id="TWU32192.1"/>
    </source>
</evidence>
<dbReference type="InterPro" id="IPR002048">
    <property type="entry name" value="EF_hand_dom"/>
</dbReference>
<dbReference type="OrthoDB" id="278651at2"/>
<dbReference type="PROSITE" id="PS00018">
    <property type="entry name" value="EF_HAND_1"/>
    <property type="match status" value="2"/>
</dbReference>
<dbReference type="SUPFAM" id="SSF47473">
    <property type="entry name" value="EF-hand"/>
    <property type="match status" value="1"/>
</dbReference>
<dbReference type="AlphaFoldDB" id="A0A5C6D5F3"/>
<feature type="signal peptide" evidence="2">
    <location>
        <begin position="1"/>
        <end position="22"/>
    </location>
</feature>
<evidence type="ECO:0000256" key="2">
    <source>
        <dbReference type="SAM" id="SignalP"/>
    </source>
</evidence>
<feature type="chain" id="PRO_5022734985" evidence="2">
    <location>
        <begin position="23"/>
        <end position="225"/>
    </location>
</feature>
<proteinExistence type="predicted"/>
<dbReference type="Gene3D" id="1.10.238.10">
    <property type="entry name" value="EF-hand"/>
    <property type="match status" value="1"/>
</dbReference>
<dbReference type="GO" id="GO:0005509">
    <property type="term" value="F:calcium ion binding"/>
    <property type="evidence" value="ECO:0007669"/>
    <property type="project" value="InterPro"/>
</dbReference>
<dbReference type="RefSeq" id="WP_146530448.1">
    <property type="nucleotide sequence ID" value="NZ_SJPV01000013.1"/>
</dbReference>
<dbReference type="Proteomes" id="UP000319143">
    <property type="component" value="Unassembled WGS sequence"/>
</dbReference>
<dbReference type="EMBL" id="SJPV01000013">
    <property type="protein sequence ID" value="TWU32192.1"/>
    <property type="molecule type" value="Genomic_DNA"/>
</dbReference>
<dbReference type="InterPro" id="IPR018247">
    <property type="entry name" value="EF_Hand_1_Ca_BS"/>
</dbReference>
<accession>A0A5C6D5F3</accession>
<feature type="compositionally biased region" description="Basic and acidic residues" evidence="1">
    <location>
        <begin position="191"/>
        <end position="225"/>
    </location>
</feature>